<dbReference type="Pfam" id="PF02511">
    <property type="entry name" value="Thy1"/>
    <property type="match status" value="1"/>
</dbReference>
<evidence type="ECO:0000313" key="3">
    <source>
        <dbReference type="Proteomes" id="UP000248706"/>
    </source>
</evidence>
<dbReference type="GO" id="GO:0070402">
    <property type="term" value="F:NADPH binding"/>
    <property type="evidence" value="ECO:0007669"/>
    <property type="project" value="TreeGrafter"/>
</dbReference>
<dbReference type="GO" id="GO:0006231">
    <property type="term" value="P:dTMP biosynthetic process"/>
    <property type="evidence" value="ECO:0007669"/>
    <property type="project" value="UniProtKB-UniRule"/>
</dbReference>
<dbReference type="GO" id="GO:0050660">
    <property type="term" value="F:flavin adenine dinucleotide binding"/>
    <property type="evidence" value="ECO:0007669"/>
    <property type="project" value="UniProtKB-UniRule"/>
</dbReference>
<reference evidence="2 3" key="1">
    <citation type="submission" date="2016-08" db="EMBL/GenBank/DDBJ databases">
        <title>Analysis of Carbohydrate Active Enzymes in Thermogemmatispora T81 Reveals Carbohydrate Degradation Ability.</title>
        <authorList>
            <person name="Tomazini A."/>
            <person name="Lal S."/>
            <person name="Stott M."/>
            <person name="Henrissat B."/>
            <person name="Polikarpov I."/>
            <person name="Sparling R."/>
            <person name="Levin D.B."/>
        </authorList>
    </citation>
    <scope>NUCLEOTIDE SEQUENCE [LARGE SCALE GENOMIC DNA]</scope>
    <source>
        <strain evidence="2 3">T81</strain>
    </source>
</reference>
<proteinExistence type="predicted"/>
<evidence type="ECO:0000313" key="2">
    <source>
        <dbReference type="EMBL" id="RAQ94517.1"/>
    </source>
</evidence>
<dbReference type="GO" id="GO:0004799">
    <property type="term" value="F:thymidylate synthase activity"/>
    <property type="evidence" value="ECO:0007669"/>
    <property type="project" value="TreeGrafter"/>
</dbReference>
<dbReference type="SUPFAM" id="SSF69796">
    <property type="entry name" value="Thymidylate synthase-complementing protein Thy1"/>
    <property type="match status" value="1"/>
</dbReference>
<dbReference type="GO" id="GO:0050797">
    <property type="term" value="F:thymidylate synthase (FAD) activity"/>
    <property type="evidence" value="ECO:0007669"/>
    <property type="project" value="UniProtKB-UniRule"/>
</dbReference>
<accession>A0A328VA59</accession>
<dbReference type="Gene3D" id="3.30.1360.170">
    <property type="match status" value="1"/>
</dbReference>
<dbReference type="Gene3D" id="3.30.70.3180">
    <property type="match status" value="1"/>
</dbReference>
<dbReference type="EC" id="2.1.1.148" evidence="1"/>
<comment type="caution">
    <text evidence="2">The sequence shown here is derived from an EMBL/GenBank/DDBJ whole genome shotgun (WGS) entry which is preliminary data.</text>
</comment>
<dbReference type="PANTHER" id="PTHR34934">
    <property type="entry name" value="FLAVIN-DEPENDENT THYMIDYLATE SYNTHASE"/>
    <property type="match status" value="1"/>
</dbReference>
<dbReference type="AlphaFoldDB" id="A0A328VA59"/>
<evidence type="ECO:0000256" key="1">
    <source>
        <dbReference type="NCBIfam" id="TIGR02170"/>
    </source>
</evidence>
<dbReference type="RefSeq" id="WP_112426486.1">
    <property type="nucleotide sequence ID" value="NZ_MCIF01000002.1"/>
</dbReference>
<dbReference type="Proteomes" id="UP000248706">
    <property type="component" value="Unassembled WGS sequence"/>
</dbReference>
<dbReference type="CDD" id="cd20175">
    <property type="entry name" value="ThyX"/>
    <property type="match status" value="1"/>
</dbReference>
<dbReference type="NCBIfam" id="TIGR02170">
    <property type="entry name" value="thyX"/>
    <property type="match status" value="1"/>
</dbReference>
<dbReference type="OrthoDB" id="9780625at2"/>
<organism evidence="2 3">
    <name type="scientific">Thermogemmatispora tikiterensis</name>
    <dbReference type="NCBI Taxonomy" id="1825093"/>
    <lineage>
        <taxon>Bacteria</taxon>
        <taxon>Bacillati</taxon>
        <taxon>Chloroflexota</taxon>
        <taxon>Ktedonobacteria</taxon>
        <taxon>Thermogemmatisporales</taxon>
        <taxon>Thermogemmatisporaceae</taxon>
        <taxon>Thermogemmatispora</taxon>
    </lineage>
</organism>
<dbReference type="InterPro" id="IPR003669">
    <property type="entry name" value="Thymidylate_synthase_ThyX"/>
</dbReference>
<protein>
    <recommendedName>
        <fullName evidence="1">FAD-dependent thymidylate synthase</fullName>
        <ecNumber evidence="1">2.1.1.148</ecNumber>
    </recommendedName>
</protein>
<dbReference type="PROSITE" id="PS51331">
    <property type="entry name" value="THYX"/>
    <property type="match status" value="1"/>
</dbReference>
<keyword evidence="3" id="KW-1185">Reference proteome</keyword>
<sequence length="306" mass="34731">MAQRSAEELFHELQGESHAGFVAIHVPVQHSPAGVPYLTAPGVVLLARPQTNLQGLATFLEGFDPSYHFDEYVADPTALPDGAQLCKVAGQTCYLSFGPRRTPNAQARRYFDHLKASRHGSVLEHATFSFFVYGISRSLTHELIRHRAGFSYSQTSQRFVDGRTLRFVERPEYRQDEQLHRLFLQRIERAAAEYAELSEYLLARQQAGDPLLSAEARTDLRKRVQQCSRSLLPNETEAPLVVTANARAWRHVIEERTAPHAEIEIRELLVRIFVCLALVDPILFGDYTLERLPDGTYSVRTPYEKV</sequence>
<gene>
    <name evidence="2" type="ORF">A4R35_03160</name>
</gene>
<dbReference type="EMBL" id="MCIF01000002">
    <property type="protein sequence ID" value="RAQ94517.1"/>
    <property type="molecule type" value="Genomic_DNA"/>
</dbReference>
<dbReference type="InterPro" id="IPR036098">
    <property type="entry name" value="Thymidylate_synthase_ThyX_sf"/>
</dbReference>
<dbReference type="PANTHER" id="PTHR34934:SF1">
    <property type="entry name" value="FLAVIN-DEPENDENT THYMIDYLATE SYNTHASE"/>
    <property type="match status" value="1"/>
</dbReference>
<name>A0A328VA59_9CHLR</name>